<reference evidence="1 2" key="1">
    <citation type="submission" date="2021-06" db="EMBL/GenBank/DDBJ databases">
        <title>Caerostris extrusa draft genome.</title>
        <authorList>
            <person name="Kono N."/>
            <person name="Arakawa K."/>
        </authorList>
    </citation>
    <scope>NUCLEOTIDE SEQUENCE [LARGE SCALE GENOMIC DNA]</scope>
</reference>
<accession>A0AAV4MV14</accession>
<proteinExistence type="predicted"/>
<evidence type="ECO:0008006" key="3">
    <source>
        <dbReference type="Google" id="ProtNLM"/>
    </source>
</evidence>
<organism evidence="1 2">
    <name type="scientific">Caerostris extrusa</name>
    <name type="common">Bark spider</name>
    <name type="synonym">Caerostris bankana</name>
    <dbReference type="NCBI Taxonomy" id="172846"/>
    <lineage>
        <taxon>Eukaryota</taxon>
        <taxon>Metazoa</taxon>
        <taxon>Ecdysozoa</taxon>
        <taxon>Arthropoda</taxon>
        <taxon>Chelicerata</taxon>
        <taxon>Arachnida</taxon>
        <taxon>Araneae</taxon>
        <taxon>Araneomorphae</taxon>
        <taxon>Entelegynae</taxon>
        <taxon>Araneoidea</taxon>
        <taxon>Araneidae</taxon>
        <taxon>Caerostris</taxon>
    </lineage>
</organism>
<dbReference type="AlphaFoldDB" id="A0AAV4MV14"/>
<sequence>MSFLAFNVGLETSSSSLKQFSPLAFQRSENETCHYLKDAFLEIFPLFVGYVIERNKRRQESARPDMIRKIRARLRLGRRRFQQPEERVQRLLTEISVWKLTTFCCYAFRLQRRNS</sequence>
<keyword evidence="2" id="KW-1185">Reference proteome</keyword>
<gene>
    <name evidence="1" type="ORF">CEXT_499781</name>
</gene>
<comment type="caution">
    <text evidence="1">The sequence shown here is derived from an EMBL/GenBank/DDBJ whole genome shotgun (WGS) entry which is preliminary data.</text>
</comment>
<name>A0AAV4MV14_CAEEX</name>
<evidence type="ECO:0000313" key="1">
    <source>
        <dbReference type="EMBL" id="GIX76315.1"/>
    </source>
</evidence>
<dbReference type="EMBL" id="BPLR01020245">
    <property type="protein sequence ID" value="GIX76315.1"/>
    <property type="molecule type" value="Genomic_DNA"/>
</dbReference>
<evidence type="ECO:0000313" key="2">
    <source>
        <dbReference type="Proteomes" id="UP001054945"/>
    </source>
</evidence>
<protein>
    <recommendedName>
        <fullName evidence="3">Maturase K</fullName>
    </recommendedName>
</protein>
<dbReference type="Proteomes" id="UP001054945">
    <property type="component" value="Unassembled WGS sequence"/>
</dbReference>